<name>A0ACC5X902_PANGG</name>
<accession>A0ACC5X902</accession>
<comment type="caution">
    <text evidence="1">The sequence shown here is derived from an EMBL/GenBank/DDBJ whole genome shotgun (WGS) entry which is preliminary data.</text>
</comment>
<evidence type="ECO:0000313" key="2">
    <source>
        <dbReference type="Proteomes" id="UP000829447"/>
    </source>
</evidence>
<dbReference type="Proteomes" id="UP000829447">
    <property type="component" value="Linkage Group LG16"/>
</dbReference>
<gene>
    <name evidence="1" type="ORF">PGIGA_G00077760</name>
</gene>
<proteinExistence type="predicted"/>
<evidence type="ECO:0000313" key="1">
    <source>
        <dbReference type="EMBL" id="MCI4387746.1"/>
    </source>
</evidence>
<sequence length="97" mass="11448">MMRLQWQRAQKSLEKKVLDFQWKRLNQQRPNTQSVLSSPQTPHETPPLSRRCQYSIRPAALISSTWCSFDDHGMPHFSRDNTHNFILTHFCLLLVAL</sequence>
<organism evidence="1 2">
    <name type="scientific">Pangasianodon gigas</name>
    <name type="common">Mekong giant catfish</name>
    <name type="synonym">Pangasius gigas</name>
    <dbReference type="NCBI Taxonomy" id="30993"/>
    <lineage>
        <taxon>Eukaryota</taxon>
        <taxon>Metazoa</taxon>
        <taxon>Chordata</taxon>
        <taxon>Craniata</taxon>
        <taxon>Vertebrata</taxon>
        <taxon>Euteleostomi</taxon>
        <taxon>Actinopterygii</taxon>
        <taxon>Neopterygii</taxon>
        <taxon>Teleostei</taxon>
        <taxon>Ostariophysi</taxon>
        <taxon>Siluriformes</taxon>
        <taxon>Pangasiidae</taxon>
        <taxon>Pangasianodon</taxon>
    </lineage>
</organism>
<keyword evidence="2" id="KW-1185">Reference proteome</keyword>
<reference evidence="1 2" key="1">
    <citation type="journal article" date="2022" name="bioRxiv">
        <title>An ancient truncated duplication of the anti-Mullerian hormone receptor type 2 gene is a potential conserved master sex determinant in the Pangasiidae catfish family.</title>
        <authorList>
            <person name="Wen M."/>
            <person name="Pan Q."/>
            <person name="Jouanno E."/>
            <person name="Montfort J."/>
            <person name="Zahm M."/>
            <person name="Cabau C."/>
            <person name="Klopp C."/>
            <person name="Iampietro C."/>
            <person name="Roques C."/>
            <person name="Bouchez O."/>
            <person name="Castinel A."/>
            <person name="Donnadieu C."/>
            <person name="Parrinello H."/>
            <person name="Poncet C."/>
            <person name="Belmonte E."/>
            <person name="Gautier V."/>
            <person name="Avarre J.-C."/>
            <person name="Dugue R."/>
            <person name="Gustiano R."/>
            <person name="Ha T.T.T."/>
            <person name="Campet M."/>
            <person name="Sriphairoj K."/>
            <person name="Ribolli J."/>
            <person name="de Almeida F.L."/>
            <person name="Desvignes T."/>
            <person name="Postlethwait J.H."/>
            <person name="Bucao C.F."/>
            <person name="Robinson-Rechavi M."/>
            <person name="Bobe J."/>
            <person name="Herpin A."/>
            <person name="Guiguen Y."/>
        </authorList>
    </citation>
    <scope>NUCLEOTIDE SEQUENCE [LARGE SCALE GENOMIC DNA]</scope>
    <source>
        <strain evidence="1">YG-Dec2019</strain>
    </source>
</reference>
<protein>
    <submittedName>
        <fullName evidence="1">Uncharacterized protein</fullName>
    </submittedName>
</protein>
<dbReference type="EMBL" id="CM040469">
    <property type="protein sequence ID" value="MCI4387746.1"/>
    <property type="molecule type" value="Genomic_DNA"/>
</dbReference>